<evidence type="ECO:0000313" key="2">
    <source>
        <dbReference type="EMBL" id="MBO3273084.1"/>
    </source>
</evidence>
<comment type="caution">
    <text evidence="2">The sequence shown here is derived from an EMBL/GenBank/DDBJ whole genome shotgun (WGS) entry which is preliminary data.</text>
</comment>
<reference evidence="2 3" key="1">
    <citation type="submission" date="2021-03" db="EMBL/GenBank/DDBJ databases">
        <authorList>
            <person name="Kim M.K."/>
        </authorList>
    </citation>
    <scope>NUCLEOTIDE SEQUENCE [LARGE SCALE GENOMIC DNA]</scope>
    <source>
        <strain evidence="2 3">BT507</strain>
    </source>
</reference>
<gene>
    <name evidence="2" type="ORF">J4D97_20710</name>
</gene>
<dbReference type="EMBL" id="JAGETX010000024">
    <property type="protein sequence ID" value="MBO3273084.1"/>
    <property type="molecule type" value="Genomic_DNA"/>
</dbReference>
<evidence type="ECO:0000256" key="1">
    <source>
        <dbReference type="SAM" id="MobiDB-lite"/>
    </source>
</evidence>
<protein>
    <submittedName>
        <fullName evidence="2">Uncharacterized protein</fullName>
    </submittedName>
</protein>
<organism evidence="2 3">
    <name type="scientific">Hymenobacter defluvii</name>
    <dbReference type="NCBI Taxonomy" id="2054411"/>
    <lineage>
        <taxon>Bacteria</taxon>
        <taxon>Pseudomonadati</taxon>
        <taxon>Bacteroidota</taxon>
        <taxon>Cytophagia</taxon>
        <taxon>Cytophagales</taxon>
        <taxon>Hymenobacteraceae</taxon>
        <taxon>Hymenobacter</taxon>
    </lineage>
</organism>
<keyword evidence="3" id="KW-1185">Reference proteome</keyword>
<dbReference type="Proteomes" id="UP000670527">
    <property type="component" value="Unassembled WGS sequence"/>
</dbReference>
<feature type="region of interest" description="Disordered" evidence="1">
    <location>
        <begin position="197"/>
        <end position="224"/>
    </location>
</feature>
<accession>A0ABS3THD9</accession>
<sequence length="224" mass="25965">MIPAANNYPLRVKHSPRSQRKAERKQQAQGRYPGVASIYRRNLAAYFSKFMLAEADKGTYRTADTERYRRHLVSYQQERTEWREQQAFKAQQAAEAEAVRTAEAIPIEHLLTGWDWRVSFEVYKPKKQKKLWHDKDRLTAGPTPDEVNQAVLTYCQQHGWELRQVYGAEPLHLAFAIDRRAPDRRVNAGERRLIVPPLAFGQQEPPAPPAKSRRPKPAIQLTLL</sequence>
<name>A0ABS3THD9_9BACT</name>
<evidence type="ECO:0000313" key="3">
    <source>
        <dbReference type="Proteomes" id="UP000670527"/>
    </source>
</evidence>
<dbReference type="RefSeq" id="WP_208309231.1">
    <property type="nucleotide sequence ID" value="NZ_JAGETX010000024.1"/>
</dbReference>
<proteinExistence type="predicted"/>
<feature type="region of interest" description="Disordered" evidence="1">
    <location>
        <begin position="1"/>
        <end position="31"/>
    </location>
</feature>